<evidence type="ECO:0000259" key="1">
    <source>
        <dbReference type="PROSITE" id="PS51186"/>
    </source>
</evidence>
<accession>A0A1R0XKC0</accession>
<dbReference type="InterPro" id="IPR000182">
    <property type="entry name" value="GNAT_dom"/>
</dbReference>
<evidence type="ECO:0000313" key="3">
    <source>
        <dbReference type="Proteomes" id="UP000187439"/>
    </source>
</evidence>
<protein>
    <submittedName>
        <fullName evidence="2">GNAT family N-acetyltransferase</fullName>
    </submittedName>
</protein>
<dbReference type="CDD" id="cd04301">
    <property type="entry name" value="NAT_SF"/>
    <property type="match status" value="1"/>
</dbReference>
<dbReference type="Gene3D" id="3.40.630.30">
    <property type="match status" value="1"/>
</dbReference>
<dbReference type="Pfam" id="PF00583">
    <property type="entry name" value="Acetyltransf_1"/>
    <property type="match status" value="1"/>
</dbReference>
<dbReference type="SUPFAM" id="SSF55729">
    <property type="entry name" value="Acyl-CoA N-acyltransferases (Nat)"/>
    <property type="match status" value="1"/>
</dbReference>
<proteinExistence type="predicted"/>
<comment type="caution">
    <text evidence="2">The sequence shown here is derived from an EMBL/GenBank/DDBJ whole genome shotgun (WGS) entry which is preliminary data.</text>
</comment>
<gene>
    <name evidence="2" type="ORF">BSK52_26970</name>
</gene>
<dbReference type="InterPro" id="IPR016181">
    <property type="entry name" value="Acyl_CoA_acyltransferase"/>
</dbReference>
<evidence type="ECO:0000313" key="2">
    <source>
        <dbReference type="EMBL" id="OMD35508.1"/>
    </source>
</evidence>
<feature type="domain" description="N-acetyltransferase" evidence="1">
    <location>
        <begin position="39"/>
        <end position="180"/>
    </location>
</feature>
<dbReference type="AlphaFoldDB" id="A0A1R0XKC0"/>
<name>A0A1R0XKC0_9BACL</name>
<reference evidence="2 3" key="1">
    <citation type="submission" date="2016-10" db="EMBL/GenBank/DDBJ databases">
        <title>Paenibacillus species isolates.</title>
        <authorList>
            <person name="Beno S.M."/>
        </authorList>
    </citation>
    <scope>NUCLEOTIDE SEQUENCE [LARGE SCALE GENOMIC DNA]</scope>
    <source>
        <strain evidence="2 3">FSL H7-0710</strain>
    </source>
</reference>
<dbReference type="GO" id="GO:0016747">
    <property type="term" value="F:acyltransferase activity, transferring groups other than amino-acyl groups"/>
    <property type="evidence" value="ECO:0007669"/>
    <property type="project" value="InterPro"/>
</dbReference>
<dbReference type="Proteomes" id="UP000187439">
    <property type="component" value="Unassembled WGS sequence"/>
</dbReference>
<keyword evidence="2" id="KW-0808">Transferase</keyword>
<sequence>MLRSLEAFDVSTSPEWALQLKSKLEAVCDRIRDGFHPHVELKTIHENNWYACTQLEVSNEQKTVFPVPVVYWLAESAYCGMTPLALYADEELIGFSVYSVDPEDGSYWVMAFMIDQKYQNRGFGRTGMDALIRYIKAEHHCDKIVIGHRIENERASNLYESLGFVEVSRDEVEVVRELVV</sequence>
<dbReference type="EMBL" id="MPTC01000039">
    <property type="protein sequence ID" value="OMD35508.1"/>
    <property type="molecule type" value="Genomic_DNA"/>
</dbReference>
<organism evidence="2 3">
    <name type="scientific">Paenibacillus odorifer</name>
    <dbReference type="NCBI Taxonomy" id="189426"/>
    <lineage>
        <taxon>Bacteria</taxon>
        <taxon>Bacillati</taxon>
        <taxon>Bacillota</taxon>
        <taxon>Bacilli</taxon>
        <taxon>Bacillales</taxon>
        <taxon>Paenibacillaceae</taxon>
        <taxon>Paenibacillus</taxon>
    </lineage>
</organism>
<dbReference type="PROSITE" id="PS51186">
    <property type="entry name" value="GNAT"/>
    <property type="match status" value="1"/>
</dbReference>